<sequence>MSSRGAVETVFGYRADVDSVLLRRLAAHRGVAVPDQERLPEFADNLGWRLADMLAIAGLPTPADLMPADPTAKRQVQNVLQGTCRLTAEEIGPIRQYARALAPSPNPRQQAAPPATVTFGAVLERLMLVRNLDDTSVCHVIGWAEALLRRLILGYFPPKPVWLLYLGDVLDLRPDDLAALSAVPTPSGNEPTPDYRSHIGGLVWDLTSLSADAIEEVASFVVHMRHDATGDW</sequence>
<dbReference type="RefSeq" id="WP_344507089.1">
    <property type="nucleotide sequence ID" value="NZ_BAAAQD010000016.1"/>
</dbReference>
<dbReference type="EMBL" id="BAAAQD010000016">
    <property type="protein sequence ID" value="GAA1541869.1"/>
    <property type="molecule type" value="Genomic_DNA"/>
</dbReference>
<protein>
    <submittedName>
        <fullName evidence="1">Uncharacterized protein</fullName>
    </submittedName>
</protein>
<keyword evidence="2" id="KW-1185">Reference proteome</keyword>
<organism evidence="1 2">
    <name type="scientific">Dactylosporangium maewongense</name>
    <dbReference type="NCBI Taxonomy" id="634393"/>
    <lineage>
        <taxon>Bacteria</taxon>
        <taxon>Bacillati</taxon>
        <taxon>Actinomycetota</taxon>
        <taxon>Actinomycetes</taxon>
        <taxon>Micromonosporales</taxon>
        <taxon>Micromonosporaceae</taxon>
        <taxon>Dactylosporangium</taxon>
    </lineage>
</organism>
<dbReference type="Proteomes" id="UP001501470">
    <property type="component" value="Unassembled WGS sequence"/>
</dbReference>
<evidence type="ECO:0000313" key="1">
    <source>
        <dbReference type="EMBL" id="GAA1541869.1"/>
    </source>
</evidence>
<gene>
    <name evidence="1" type="ORF">GCM10009827_071700</name>
</gene>
<name>A0ABN2BIS0_9ACTN</name>
<evidence type="ECO:0000313" key="2">
    <source>
        <dbReference type="Proteomes" id="UP001501470"/>
    </source>
</evidence>
<comment type="caution">
    <text evidence="1">The sequence shown here is derived from an EMBL/GenBank/DDBJ whole genome shotgun (WGS) entry which is preliminary data.</text>
</comment>
<reference evidence="1 2" key="1">
    <citation type="journal article" date="2019" name="Int. J. Syst. Evol. Microbiol.">
        <title>The Global Catalogue of Microorganisms (GCM) 10K type strain sequencing project: providing services to taxonomists for standard genome sequencing and annotation.</title>
        <authorList>
            <consortium name="The Broad Institute Genomics Platform"/>
            <consortium name="The Broad Institute Genome Sequencing Center for Infectious Disease"/>
            <person name="Wu L."/>
            <person name="Ma J."/>
        </authorList>
    </citation>
    <scope>NUCLEOTIDE SEQUENCE [LARGE SCALE GENOMIC DNA]</scope>
    <source>
        <strain evidence="1 2">JCM 15933</strain>
    </source>
</reference>
<accession>A0ABN2BIS0</accession>
<proteinExistence type="predicted"/>